<proteinExistence type="predicted"/>
<gene>
    <name evidence="1" type="ORF">CF394_11585</name>
</gene>
<dbReference type="Pfam" id="PF13238">
    <property type="entry name" value="AAA_18"/>
    <property type="match status" value="1"/>
</dbReference>
<reference evidence="1 2" key="1">
    <citation type="submission" date="2017-07" db="EMBL/GenBank/DDBJ databases">
        <title>Tetzosporium hominis gen.nov. sp.nov.</title>
        <authorList>
            <person name="Tetz G."/>
            <person name="Tetz V."/>
        </authorList>
    </citation>
    <scope>NUCLEOTIDE SEQUENCE [LARGE SCALE GENOMIC DNA]</scope>
    <source>
        <strain evidence="1 2">VT-49</strain>
    </source>
</reference>
<dbReference type="OrthoDB" id="5019413at2"/>
<protein>
    <recommendedName>
        <fullName evidence="3">Shikimate kinase</fullName>
    </recommendedName>
</protein>
<dbReference type="InterPro" id="IPR027417">
    <property type="entry name" value="P-loop_NTPase"/>
</dbReference>
<organism evidence="1 2">
    <name type="scientific">Tetzosporium hominis</name>
    <dbReference type="NCBI Taxonomy" id="2020506"/>
    <lineage>
        <taxon>Bacteria</taxon>
        <taxon>Bacillati</taxon>
        <taxon>Bacillota</taxon>
        <taxon>Bacilli</taxon>
        <taxon>Bacillales</taxon>
        <taxon>Caryophanaceae</taxon>
        <taxon>Tetzosporium</taxon>
    </lineage>
</organism>
<comment type="caution">
    <text evidence="1">The sequence shown here is derived from an EMBL/GenBank/DDBJ whole genome shotgun (WGS) entry which is preliminary data.</text>
</comment>
<dbReference type="AlphaFoldDB" id="A0A264W1D3"/>
<dbReference type="Proteomes" id="UP000217065">
    <property type="component" value="Unassembled WGS sequence"/>
</dbReference>
<dbReference type="EMBL" id="NOKQ01000252">
    <property type="protein sequence ID" value="OZS77364.1"/>
    <property type="molecule type" value="Genomic_DNA"/>
</dbReference>
<accession>A0A264W1D3</accession>
<dbReference type="RefSeq" id="WP_094943834.1">
    <property type="nucleotide sequence ID" value="NZ_NOKQ01000252.1"/>
</dbReference>
<dbReference type="SUPFAM" id="SSF52540">
    <property type="entry name" value="P-loop containing nucleoside triphosphate hydrolases"/>
    <property type="match status" value="1"/>
</dbReference>
<name>A0A264W1D3_9BACL</name>
<evidence type="ECO:0000313" key="2">
    <source>
        <dbReference type="Proteomes" id="UP000217065"/>
    </source>
</evidence>
<sequence length="157" mass="17670">MTVVYVTGLSGVGKTSALKGLNRLGYQTVDTDYGDYVIEVTHENGTERFLKEKKMTELVESARSSHLFISGCCDNQGVFYQDFDVVVLLKAELTSMLERVEKRSTNDYGKTPEQRTEILENHRTVLPLLEKSADLILDTTNLSIDEVCKTLESVLRN</sequence>
<evidence type="ECO:0000313" key="1">
    <source>
        <dbReference type="EMBL" id="OZS77364.1"/>
    </source>
</evidence>
<evidence type="ECO:0008006" key="3">
    <source>
        <dbReference type="Google" id="ProtNLM"/>
    </source>
</evidence>
<dbReference type="Gene3D" id="3.40.50.300">
    <property type="entry name" value="P-loop containing nucleotide triphosphate hydrolases"/>
    <property type="match status" value="1"/>
</dbReference>
<keyword evidence="2" id="KW-1185">Reference proteome</keyword>